<feature type="transmembrane region" description="Helical" evidence="1">
    <location>
        <begin position="23"/>
        <end position="40"/>
    </location>
</feature>
<name>A0A212TKJ2_9BACT</name>
<sequence>MALWLVPRPPNQFYFKVLVLPELYLILLLCLVFSLLVTWAM</sequence>
<dbReference type="Proteomes" id="UP000198131">
    <property type="component" value="Unassembled WGS sequence"/>
</dbReference>
<reference evidence="3" key="1">
    <citation type="submission" date="2017-06" db="EMBL/GenBank/DDBJ databases">
        <authorList>
            <person name="Varghese N."/>
            <person name="Submissions S."/>
        </authorList>
    </citation>
    <scope>NUCLEOTIDE SEQUENCE [LARGE SCALE GENOMIC DNA]</scope>
    <source>
        <strain evidence="3">DSM 11116</strain>
    </source>
</reference>
<evidence type="ECO:0000313" key="3">
    <source>
        <dbReference type="Proteomes" id="UP000198131"/>
    </source>
</evidence>
<accession>A0A212TKJ2</accession>
<organism evidence="2 3">
    <name type="scientific">Hymenobacter gelipurpurascens</name>
    <dbReference type="NCBI Taxonomy" id="89968"/>
    <lineage>
        <taxon>Bacteria</taxon>
        <taxon>Pseudomonadati</taxon>
        <taxon>Bacteroidota</taxon>
        <taxon>Cytophagia</taxon>
        <taxon>Cytophagales</taxon>
        <taxon>Hymenobacteraceae</taxon>
        <taxon>Hymenobacter</taxon>
    </lineage>
</organism>
<keyword evidence="1" id="KW-0812">Transmembrane</keyword>
<proteinExistence type="predicted"/>
<gene>
    <name evidence="2" type="ORF">SAMN06265337_1629</name>
</gene>
<keyword evidence="1" id="KW-1133">Transmembrane helix</keyword>
<dbReference type="AlphaFoldDB" id="A0A212TKJ2"/>
<protein>
    <submittedName>
        <fullName evidence="2">Uncharacterized protein</fullName>
    </submittedName>
</protein>
<keyword evidence="1" id="KW-0472">Membrane</keyword>
<keyword evidence="3" id="KW-1185">Reference proteome</keyword>
<dbReference type="EMBL" id="FYEW01000001">
    <property type="protein sequence ID" value="SNC66493.1"/>
    <property type="molecule type" value="Genomic_DNA"/>
</dbReference>
<evidence type="ECO:0000256" key="1">
    <source>
        <dbReference type="SAM" id="Phobius"/>
    </source>
</evidence>
<evidence type="ECO:0000313" key="2">
    <source>
        <dbReference type="EMBL" id="SNC66493.1"/>
    </source>
</evidence>